<accession>A0ABP6PVR7</accession>
<evidence type="ECO:0000313" key="3">
    <source>
        <dbReference type="Proteomes" id="UP001501237"/>
    </source>
</evidence>
<keyword evidence="3" id="KW-1185">Reference proteome</keyword>
<evidence type="ECO:0000313" key="2">
    <source>
        <dbReference type="EMBL" id="GAA3193053.1"/>
    </source>
</evidence>
<proteinExistence type="predicted"/>
<comment type="caution">
    <text evidence="2">The sequence shown here is derived from an EMBL/GenBank/DDBJ whole genome shotgun (WGS) entry which is preliminary data.</text>
</comment>
<dbReference type="Pfam" id="PF12840">
    <property type="entry name" value="HTH_20"/>
    <property type="match status" value="1"/>
</dbReference>
<dbReference type="EMBL" id="BAAAUV010000001">
    <property type="protein sequence ID" value="GAA3193053.1"/>
    <property type="molecule type" value="Genomic_DNA"/>
</dbReference>
<organism evidence="2 3">
    <name type="scientific">Actinocorallia longicatena</name>
    <dbReference type="NCBI Taxonomy" id="111803"/>
    <lineage>
        <taxon>Bacteria</taxon>
        <taxon>Bacillati</taxon>
        <taxon>Actinomycetota</taxon>
        <taxon>Actinomycetes</taxon>
        <taxon>Streptosporangiales</taxon>
        <taxon>Thermomonosporaceae</taxon>
        <taxon>Actinocorallia</taxon>
    </lineage>
</organism>
<dbReference type="InterPro" id="IPR036390">
    <property type="entry name" value="WH_DNA-bd_sf"/>
</dbReference>
<dbReference type="SMART" id="SM00418">
    <property type="entry name" value="HTH_ARSR"/>
    <property type="match status" value="1"/>
</dbReference>
<dbReference type="RefSeq" id="WP_344821211.1">
    <property type="nucleotide sequence ID" value="NZ_BAAAUV010000001.1"/>
</dbReference>
<dbReference type="InterPro" id="IPR011991">
    <property type="entry name" value="ArsR-like_HTH"/>
</dbReference>
<dbReference type="Proteomes" id="UP001501237">
    <property type="component" value="Unassembled WGS sequence"/>
</dbReference>
<feature type="domain" description="HTH arsR-type" evidence="1">
    <location>
        <begin position="3"/>
        <end position="96"/>
    </location>
</feature>
<dbReference type="InterPro" id="IPR001845">
    <property type="entry name" value="HTH_ArsR_DNA-bd_dom"/>
</dbReference>
<reference evidence="3" key="1">
    <citation type="journal article" date="2019" name="Int. J. Syst. Evol. Microbiol.">
        <title>The Global Catalogue of Microorganisms (GCM) 10K type strain sequencing project: providing services to taxonomists for standard genome sequencing and annotation.</title>
        <authorList>
            <consortium name="The Broad Institute Genomics Platform"/>
            <consortium name="The Broad Institute Genome Sequencing Center for Infectious Disease"/>
            <person name="Wu L."/>
            <person name="Ma J."/>
        </authorList>
    </citation>
    <scope>NUCLEOTIDE SEQUENCE [LARGE SCALE GENOMIC DNA]</scope>
    <source>
        <strain evidence="3">JCM 9377</strain>
    </source>
</reference>
<sequence>MLHPEREQIILEDVLAALGQPVRLGVVRRLSSGEEKFCGEVVQDVPKSTMTHHWRILREAGVIHQRPEGRKLFVSLRREDLDARFPGLLDLVLRAR</sequence>
<dbReference type="InterPro" id="IPR036388">
    <property type="entry name" value="WH-like_DNA-bd_sf"/>
</dbReference>
<evidence type="ECO:0000259" key="1">
    <source>
        <dbReference type="PROSITE" id="PS50987"/>
    </source>
</evidence>
<protein>
    <submittedName>
        <fullName evidence="2">Helix-turn-helix transcriptional regulator</fullName>
    </submittedName>
</protein>
<dbReference type="CDD" id="cd00090">
    <property type="entry name" value="HTH_ARSR"/>
    <property type="match status" value="1"/>
</dbReference>
<dbReference type="PROSITE" id="PS50987">
    <property type="entry name" value="HTH_ARSR_2"/>
    <property type="match status" value="1"/>
</dbReference>
<dbReference type="SUPFAM" id="SSF46785">
    <property type="entry name" value="Winged helix' DNA-binding domain"/>
    <property type="match status" value="1"/>
</dbReference>
<gene>
    <name evidence="2" type="ORF">GCM10010468_02160</name>
</gene>
<name>A0ABP6PVR7_9ACTN</name>
<dbReference type="Gene3D" id="1.10.10.10">
    <property type="entry name" value="Winged helix-like DNA-binding domain superfamily/Winged helix DNA-binding domain"/>
    <property type="match status" value="1"/>
</dbReference>
<dbReference type="PRINTS" id="PR00778">
    <property type="entry name" value="HTHARSR"/>
</dbReference>